<comment type="caution">
    <text evidence="3">The sequence shown here is derived from an EMBL/GenBank/DDBJ whole genome shotgun (WGS) entry which is preliminary data.</text>
</comment>
<reference evidence="3" key="1">
    <citation type="submission" date="2021-04" db="EMBL/GenBank/DDBJ databases">
        <title>Draft genome of Fusarium avenaceum strain F156N33, isolated from an atmospheric sample in Virginia.</title>
        <authorList>
            <person name="Yang S."/>
            <person name="Vinatzer B.A."/>
            <person name="Coleman J."/>
        </authorList>
    </citation>
    <scope>NUCLEOTIDE SEQUENCE</scope>
    <source>
        <strain evidence="3">F156N33</strain>
    </source>
</reference>
<accession>A0A9P7GSH2</accession>
<feature type="coiled-coil region" evidence="1">
    <location>
        <begin position="241"/>
        <end position="268"/>
    </location>
</feature>
<evidence type="ECO:0000256" key="1">
    <source>
        <dbReference type="SAM" id="Coils"/>
    </source>
</evidence>
<organism evidence="3 4">
    <name type="scientific">Fusarium avenaceum</name>
    <dbReference type="NCBI Taxonomy" id="40199"/>
    <lineage>
        <taxon>Eukaryota</taxon>
        <taxon>Fungi</taxon>
        <taxon>Dikarya</taxon>
        <taxon>Ascomycota</taxon>
        <taxon>Pezizomycotina</taxon>
        <taxon>Sordariomycetes</taxon>
        <taxon>Hypocreomycetidae</taxon>
        <taxon>Hypocreales</taxon>
        <taxon>Nectriaceae</taxon>
        <taxon>Fusarium</taxon>
        <taxon>Fusarium tricinctum species complex</taxon>
    </lineage>
</organism>
<name>A0A9P7GSH2_9HYPO</name>
<dbReference type="EMBL" id="JAGPUO010000033">
    <property type="protein sequence ID" value="KAG5655204.1"/>
    <property type="molecule type" value="Genomic_DNA"/>
</dbReference>
<keyword evidence="1" id="KW-0175">Coiled coil</keyword>
<evidence type="ECO:0000313" key="4">
    <source>
        <dbReference type="Proteomes" id="UP000782241"/>
    </source>
</evidence>
<protein>
    <submittedName>
        <fullName evidence="3">Uncharacterized protein</fullName>
    </submittedName>
</protein>
<proteinExistence type="predicted"/>
<sequence>MIISNAIAYNVAVFISTLFLLEFGTEKFVDHTVIVARRTGIPGKVIALLTAGADLTAPEGSDDEEHEPEDTNERDQRVDGSPEVMSDYLSVAASIAIIISTTVEVVKFLSPYVSAAKETPQVAAHIYSEVQSTQVVLIGLQILTKNLESVSIQHAAMIGVNQVVAVLTDGVLLYSELYQELQSLWSKDDVEKVPLTERLQWVWKESTFATLLSRLQSFKSSMTLVLMILQSDSGQAEKEHQEQLSNNVKALLDNNNALSRRLMNIEDALNAQTINSRRMSIVSLSASPSRNTSQQLNAESPATSIFTNTSLAISKFDFEDDLESLRVYRRAVRETMDFSFRSSIPLLMQWLEPKLKILTALGMQRYFDKIHFPVNDFFHIWSSLGEAVPLVCLARALDLSIGLDIDLNEELTEEFRKELVLWFAQYCHENIKIKTSDLITTTSLLSNITKNLPITGSSSNDWSSANAQVDASSTELRILLTEQRQLLQNLDEVLKIKDELEIYMQSAFQSFRKPQVYKFYSFSCWNETCAVRQPSINGLQHLNVSYSAYRLKLYHISPIDLLEPAYRFGLKTNV</sequence>
<evidence type="ECO:0000256" key="2">
    <source>
        <dbReference type="SAM" id="MobiDB-lite"/>
    </source>
</evidence>
<feature type="region of interest" description="Disordered" evidence="2">
    <location>
        <begin position="57"/>
        <end position="80"/>
    </location>
</feature>
<dbReference type="AlphaFoldDB" id="A0A9P7GSH2"/>
<keyword evidence="4" id="KW-1185">Reference proteome</keyword>
<evidence type="ECO:0000313" key="3">
    <source>
        <dbReference type="EMBL" id="KAG5655204.1"/>
    </source>
</evidence>
<feature type="compositionally biased region" description="Basic and acidic residues" evidence="2">
    <location>
        <begin position="69"/>
        <end position="80"/>
    </location>
</feature>
<gene>
    <name evidence="3" type="ORF">KAF25_010938</name>
</gene>
<dbReference type="Proteomes" id="UP000782241">
    <property type="component" value="Unassembled WGS sequence"/>
</dbReference>